<keyword evidence="2" id="KW-0732">Signal</keyword>
<feature type="compositionally biased region" description="Low complexity" evidence="1">
    <location>
        <begin position="210"/>
        <end position="250"/>
    </location>
</feature>
<feature type="chain" id="PRO_5002873997" evidence="2">
    <location>
        <begin position="19"/>
        <end position="279"/>
    </location>
</feature>
<accession>B8LCV5</accession>
<reference evidence="3 4" key="2">
    <citation type="journal article" date="2008" name="Nature">
        <title>The Phaeodactylum genome reveals the evolutionary history of diatom genomes.</title>
        <authorList>
            <person name="Bowler C."/>
            <person name="Allen A.E."/>
            <person name="Badger J.H."/>
            <person name="Grimwood J."/>
            <person name="Jabbari K."/>
            <person name="Kuo A."/>
            <person name="Maheswari U."/>
            <person name="Martens C."/>
            <person name="Maumus F."/>
            <person name="Otillar R.P."/>
            <person name="Rayko E."/>
            <person name="Salamov A."/>
            <person name="Vandepoele K."/>
            <person name="Beszteri B."/>
            <person name="Gruber A."/>
            <person name="Heijde M."/>
            <person name="Katinka M."/>
            <person name="Mock T."/>
            <person name="Valentin K."/>
            <person name="Verret F."/>
            <person name="Berges J.A."/>
            <person name="Brownlee C."/>
            <person name="Cadoret J.P."/>
            <person name="Chiovitti A."/>
            <person name="Choi C.J."/>
            <person name="Coesel S."/>
            <person name="De Martino A."/>
            <person name="Detter J.C."/>
            <person name="Durkin C."/>
            <person name="Falciatore A."/>
            <person name="Fournet J."/>
            <person name="Haruta M."/>
            <person name="Huysman M.J."/>
            <person name="Jenkins B.D."/>
            <person name="Jiroutova K."/>
            <person name="Jorgensen R.E."/>
            <person name="Joubert Y."/>
            <person name="Kaplan A."/>
            <person name="Kroger N."/>
            <person name="Kroth P.G."/>
            <person name="La Roche J."/>
            <person name="Lindquist E."/>
            <person name="Lommer M."/>
            <person name="Martin-Jezequel V."/>
            <person name="Lopez P.J."/>
            <person name="Lucas S."/>
            <person name="Mangogna M."/>
            <person name="McGinnis K."/>
            <person name="Medlin L.K."/>
            <person name="Montsant A."/>
            <person name="Oudot-Le Secq M.P."/>
            <person name="Napoli C."/>
            <person name="Obornik M."/>
            <person name="Parker M.S."/>
            <person name="Petit J.L."/>
            <person name="Porcel B.M."/>
            <person name="Poulsen N."/>
            <person name="Robison M."/>
            <person name="Rychlewski L."/>
            <person name="Rynearson T.A."/>
            <person name="Schmutz J."/>
            <person name="Shapiro H."/>
            <person name="Siaut M."/>
            <person name="Stanley M."/>
            <person name="Sussman M.R."/>
            <person name="Taylor A.R."/>
            <person name="Vardi A."/>
            <person name="von Dassow P."/>
            <person name="Vyverman W."/>
            <person name="Willis A."/>
            <person name="Wyrwicz L.S."/>
            <person name="Rokhsar D.S."/>
            <person name="Weissenbach J."/>
            <person name="Armbrust E.V."/>
            <person name="Green B.R."/>
            <person name="Van de Peer Y."/>
            <person name="Grigoriev I.V."/>
        </authorList>
    </citation>
    <scope>NUCLEOTIDE SEQUENCE [LARGE SCALE GENOMIC DNA]</scope>
    <source>
        <strain evidence="3 4">CCMP1335</strain>
    </source>
</reference>
<feature type="signal peptide" evidence="2">
    <location>
        <begin position="1"/>
        <end position="18"/>
    </location>
</feature>
<keyword evidence="4" id="KW-1185">Reference proteome</keyword>
<dbReference type="KEGG" id="tps:THAPSDRAFT_25188"/>
<name>B8LCV5_THAPS</name>
<sequence length="279" mass="31075">MIVLSLLIDQIVVPLSSGRTITPLSIITGCNQRCPGKRVLCSFRGRGDKLLFELPSCEKTLCAPGEEYDNIPTSNSWLCNSANPNHSTNTMRIFHASLIITTLVIYTDARPSYRLRGGGAHRHSSSSHLNRYAADANADAPSSSTTLVDESTDTLPNTLMTVSHQRQQYEVMNDEERKNEREMISLSALMSKTSSLVPVEERDVDMSPGNPQQQASQQQQNEVQSSPSQQQQQMMMNQQQTQQQLPQQVQGNKEATQQKKQNGRKKGREKNATKNGEDV</sequence>
<feature type="compositionally biased region" description="Basic and acidic residues" evidence="1">
    <location>
        <begin position="269"/>
        <end position="279"/>
    </location>
</feature>
<gene>
    <name evidence="3" type="ORF">THAPSDRAFT_25188</name>
</gene>
<dbReference type="InParanoid" id="B8LCV5"/>
<reference evidence="3 4" key="1">
    <citation type="journal article" date="2004" name="Science">
        <title>The genome of the diatom Thalassiosira pseudonana: ecology, evolution, and metabolism.</title>
        <authorList>
            <person name="Armbrust E.V."/>
            <person name="Berges J.A."/>
            <person name="Bowler C."/>
            <person name="Green B.R."/>
            <person name="Martinez D."/>
            <person name="Putnam N.H."/>
            <person name="Zhou S."/>
            <person name="Allen A.E."/>
            <person name="Apt K.E."/>
            <person name="Bechner M."/>
            <person name="Brzezinski M.A."/>
            <person name="Chaal B.K."/>
            <person name="Chiovitti A."/>
            <person name="Davis A.K."/>
            <person name="Demarest M.S."/>
            <person name="Detter J.C."/>
            <person name="Glavina T."/>
            <person name="Goodstein D."/>
            <person name="Hadi M.Z."/>
            <person name="Hellsten U."/>
            <person name="Hildebrand M."/>
            <person name="Jenkins B.D."/>
            <person name="Jurka J."/>
            <person name="Kapitonov V.V."/>
            <person name="Kroger N."/>
            <person name="Lau W.W."/>
            <person name="Lane T.W."/>
            <person name="Larimer F.W."/>
            <person name="Lippmeier J.C."/>
            <person name="Lucas S."/>
            <person name="Medina M."/>
            <person name="Montsant A."/>
            <person name="Obornik M."/>
            <person name="Parker M.S."/>
            <person name="Palenik B."/>
            <person name="Pazour G.J."/>
            <person name="Richardson P.M."/>
            <person name="Rynearson T.A."/>
            <person name="Saito M.A."/>
            <person name="Schwartz D.C."/>
            <person name="Thamatrakoln K."/>
            <person name="Valentin K."/>
            <person name="Vardi A."/>
            <person name="Wilkerson F.P."/>
            <person name="Rokhsar D.S."/>
        </authorList>
    </citation>
    <scope>NUCLEOTIDE SEQUENCE [LARGE SCALE GENOMIC DNA]</scope>
    <source>
        <strain evidence="3 4">CCMP1335</strain>
    </source>
</reference>
<feature type="region of interest" description="Disordered" evidence="1">
    <location>
        <begin position="201"/>
        <end position="279"/>
    </location>
</feature>
<organism evidence="3 4">
    <name type="scientific">Thalassiosira pseudonana</name>
    <name type="common">Marine diatom</name>
    <name type="synonym">Cyclotella nana</name>
    <dbReference type="NCBI Taxonomy" id="35128"/>
    <lineage>
        <taxon>Eukaryota</taxon>
        <taxon>Sar</taxon>
        <taxon>Stramenopiles</taxon>
        <taxon>Ochrophyta</taxon>
        <taxon>Bacillariophyta</taxon>
        <taxon>Coscinodiscophyceae</taxon>
        <taxon>Thalassiosirophycidae</taxon>
        <taxon>Thalassiosirales</taxon>
        <taxon>Thalassiosiraceae</taxon>
        <taxon>Thalassiosira</taxon>
    </lineage>
</organism>
<proteinExistence type="predicted"/>
<dbReference type="PaxDb" id="35128-Thaps25188"/>
<protein>
    <submittedName>
        <fullName evidence="3">Uncharacterized protein</fullName>
    </submittedName>
</protein>
<evidence type="ECO:0000313" key="3">
    <source>
        <dbReference type="EMBL" id="EED86832.1"/>
    </source>
</evidence>
<feature type="compositionally biased region" description="Polar residues" evidence="1">
    <location>
        <begin position="141"/>
        <end position="155"/>
    </location>
</feature>
<dbReference type="EMBL" id="DS999418">
    <property type="protein sequence ID" value="EED86832.1"/>
    <property type="molecule type" value="Genomic_DNA"/>
</dbReference>
<evidence type="ECO:0000256" key="2">
    <source>
        <dbReference type="SAM" id="SignalP"/>
    </source>
</evidence>
<dbReference type="GeneID" id="7442605"/>
<dbReference type="AlphaFoldDB" id="B8LCV5"/>
<evidence type="ECO:0000256" key="1">
    <source>
        <dbReference type="SAM" id="MobiDB-lite"/>
    </source>
</evidence>
<evidence type="ECO:0000313" key="4">
    <source>
        <dbReference type="Proteomes" id="UP000001449"/>
    </source>
</evidence>
<dbReference type="HOGENOM" id="CLU_999213_0_0_1"/>
<feature type="region of interest" description="Disordered" evidence="1">
    <location>
        <begin position="135"/>
        <end position="155"/>
    </location>
</feature>
<dbReference type="Proteomes" id="UP000001449">
    <property type="component" value="Chromosome 16"/>
</dbReference>
<dbReference type="RefSeq" id="XP_002296848.1">
    <property type="nucleotide sequence ID" value="XM_002296812.1"/>
</dbReference>